<organism evidence="6 7">
    <name type="scientific">Galemys pyrenaicus</name>
    <name type="common">Iberian desman</name>
    <name type="synonym">Pyrenean desman</name>
    <dbReference type="NCBI Taxonomy" id="202257"/>
    <lineage>
        <taxon>Eukaryota</taxon>
        <taxon>Metazoa</taxon>
        <taxon>Chordata</taxon>
        <taxon>Craniata</taxon>
        <taxon>Vertebrata</taxon>
        <taxon>Euteleostomi</taxon>
        <taxon>Mammalia</taxon>
        <taxon>Eutheria</taxon>
        <taxon>Laurasiatheria</taxon>
        <taxon>Eulipotyphla</taxon>
        <taxon>Talpidae</taxon>
        <taxon>Galemys</taxon>
    </lineage>
</organism>
<dbReference type="InterPro" id="IPR027417">
    <property type="entry name" value="P-loop_NTPase"/>
</dbReference>
<keyword evidence="4" id="KW-0175">Coiled coil</keyword>
<sequence>MVQSHGGAYFSDAIYKDVEEKLKQKEENLKKVHTDQLHNEIKLVEEEDADKPQKERRRRFSVLQRRCEERIKNIRRSLMKKSHRNDNALRIVLVGRTGSGKSATANTLLGGQVFESKISPNAVTKTCQVGSREWQGRTLLVVDTPGLFDTKESLDTTCREISQCVLASAPGPHAIVMVVQLNRFTDEEQKTVALIKNLFGKSVMKHMIFVFTRKEELGDRSLSEFIAESQVKLRSIVKECGGRCVAFNNRAGEAEKEAQVQELVGLIEDMVQSHGGAYFSDAIYKDVEKKLKEQVENLKKICMDELNNEIKLVEEEYADKPREELETKIAELQKLCEERIKNIEEEAKSSVLEYIVNSVRKMLSKIWHMFWK</sequence>
<evidence type="ECO:0000256" key="4">
    <source>
        <dbReference type="SAM" id="Coils"/>
    </source>
</evidence>
<dbReference type="FunFam" id="3.40.50.300:FF:000366">
    <property type="entry name" value="GTPase, IMAP family member 2"/>
    <property type="match status" value="1"/>
</dbReference>
<name>A0A8J6ANY3_GALPY</name>
<evidence type="ECO:0000313" key="6">
    <source>
        <dbReference type="EMBL" id="KAG8524936.1"/>
    </source>
</evidence>
<evidence type="ECO:0000256" key="3">
    <source>
        <dbReference type="ARBA" id="ARBA00023134"/>
    </source>
</evidence>
<dbReference type="OrthoDB" id="9663051at2759"/>
<dbReference type="PANTHER" id="PTHR10903">
    <property type="entry name" value="GTPASE, IMAP FAMILY MEMBER-RELATED"/>
    <property type="match status" value="1"/>
</dbReference>
<comment type="caution">
    <text evidence="6">The sequence shown here is derived from an EMBL/GenBank/DDBJ whole genome shotgun (WGS) entry which is preliminary data.</text>
</comment>
<dbReference type="PANTHER" id="PTHR10903:SF170">
    <property type="entry name" value="GTPASE IMAP FAMILY MEMBER 7"/>
    <property type="match status" value="1"/>
</dbReference>
<protein>
    <submittedName>
        <fullName evidence="6">GTPase IMAP family member 7</fullName>
    </submittedName>
</protein>
<dbReference type="CDD" id="cd01852">
    <property type="entry name" value="AIG1"/>
    <property type="match status" value="1"/>
</dbReference>
<dbReference type="InterPro" id="IPR045058">
    <property type="entry name" value="GIMA/IAN/Toc"/>
</dbReference>
<dbReference type="Gene3D" id="3.40.50.300">
    <property type="entry name" value="P-loop containing nucleotide triphosphate hydrolases"/>
    <property type="match status" value="1"/>
</dbReference>
<dbReference type="Proteomes" id="UP000700334">
    <property type="component" value="Unassembled WGS sequence"/>
</dbReference>
<dbReference type="AlphaFoldDB" id="A0A8J6ANY3"/>
<keyword evidence="3" id="KW-0342">GTP-binding</keyword>
<dbReference type="GO" id="GO:0005525">
    <property type="term" value="F:GTP binding"/>
    <property type="evidence" value="ECO:0007669"/>
    <property type="project" value="UniProtKB-KW"/>
</dbReference>
<accession>A0A8J6ANY3</accession>
<feature type="domain" description="AIG1-type G" evidence="5">
    <location>
        <begin position="86"/>
        <end position="288"/>
    </location>
</feature>
<dbReference type="EMBL" id="JAGFMF010011115">
    <property type="protein sequence ID" value="KAG8524936.1"/>
    <property type="molecule type" value="Genomic_DNA"/>
</dbReference>
<keyword evidence="2" id="KW-0547">Nucleotide-binding</keyword>
<evidence type="ECO:0000256" key="1">
    <source>
        <dbReference type="ARBA" id="ARBA00008535"/>
    </source>
</evidence>
<dbReference type="Pfam" id="PF04548">
    <property type="entry name" value="AIG1"/>
    <property type="match status" value="1"/>
</dbReference>
<proteinExistence type="inferred from homology"/>
<reference evidence="6" key="1">
    <citation type="journal article" date="2021" name="Evol. Appl.">
        <title>The genome of the Pyrenean desman and the effects of bottlenecks and inbreeding on the genomic landscape of an endangered species.</title>
        <authorList>
            <person name="Escoda L."/>
            <person name="Castresana J."/>
        </authorList>
    </citation>
    <scope>NUCLEOTIDE SEQUENCE</scope>
    <source>
        <strain evidence="6">IBE-C5619</strain>
    </source>
</reference>
<evidence type="ECO:0000256" key="2">
    <source>
        <dbReference type="ARBA" id="ARBA00022741"/>
    </source>
</evidence>
<dbReference type="InterPro" id="IPR006703">
    <property type="entry name" value="G_AIG1"/>
</dbReference>
<evidence type="ECO:0000259" key="5">
    <source>
        <dbReference type="PROSITE" id="PS51720"/>
    </source>
</evidence>
<keyword evidence="7" id="KW-1185">Reference proteome</keyword>
<gene>
    <name evidence="6" type="ORF">J0S82_020150</name>
</gene>
<dbReference type="PROSITE" id="PS51720">
    <property type="entry name" value="G_AIG1"/>
    <property type="match status" value="1"/>
</dbReference>
<dbReference type="SUPFAM" id="SSF52540">
    <property type="entry name" value="P-loop containing nucleoside triphosphate hydrolases"/>
    <property type="match status" value="1"/>
</dbReference>
<comment type="similarity">
    <text evidence="1">Belongs to the TRAFAC class TrmE-Era-EngA-EngB-Septin-like GTPase superfamily. AIG1/Toc34/Toc159-like paraseptin GTPase family. IAN subfamily.</text>
</comment>
<feature type="coiled-coil region" evidence="4">
    <location>
        <begin position="288"/>
        <end position="342"/>
    </location>
</feature>
<evidence type="ECO:0000313" key="7">
    <source>
        <dbReference type="Proteomes" id="UP000700334"/>
    </source>
</evidence>